<dbReference type="InterPro" id="IPR025406">
    <property type="entry name" value="DUF4132"/>
</dbReference>
<dbReference type="Proteomes" id="UP001144313">
    <property type="component" value="Unassembled WGS sequence"/>
</dbReference>
<proteinExistence type="predicted"/>
<comment type="caution">
    <text evidence="2">The sequence shown here is derived from an EMBL/GenBank/DDBJ whole genome shotgun (WGS) entry which is preliminary data.</text>
</comment>
<evidence type="ECO:0000259" key="1">
    <source>
        <dbReference type="Pfam" id="PF13569"/>
    </source>
</evidence>
<sequence>MQSISEWRIANAPKGTLFEHAGARLSVGPFRLRDMKQSETSRPAPGPDEDRLLLPAKWRRHVPPRRGRDLANTDFDPAVDPGASEAVARRIAELRPLLDQRLASWENKVYPPAIAAHLEGRPDPVAAAALMHLLESTETHQREYNTIPVAARVRHLDAWITDHGLAFATVAVLESAMCQAHTFARDERAVTDASIGVYSKWDQPGWRRAQPAVHRVRSILATASEAEYREVAAAVGARRTDPHRCVGAAILMPTEADWVEEAVKASTGYFEERCADDWMRWSFAADPLHLHVVERRGLNLKEIGERSLAPLVAGLGTAALPILVRTLDNAYSRISKPARAALMTAIGLLPADEATACLVDKLELPGALTAVMEAAERFPHRMLRVVAARAGGDPASRERLAGVVRSSPALAAALPDAGEETREAIAALLDAPEAVPDAPADALPRLLVAPPWKAKRRKAVVVEGLAPASETRLVWADADEMRRWATLRDDEPYREYGPGDVDRFLSYIEQYPDYDFLIDFLAWAPVEAAEPVLARWHGTARYPLDVHLMRLLGRFGETVADRVFALAKGRSALAEVLIPIQNPAAARIAADWLAQAKSLTPVAMRWFDRHADAAARLLVPDALGGDTALRRAANAALRHLSAVHGAETVATAAKEYGEAASAAIGVLLDSDPLDPPGAKIPRAPAWASPAMLPQVLLKGRESALPPASVEHLLTVLALDTPELPYAGVEVVTGTCDAASLTRFSLKLFEQWTAAGAPAKDGWAFTQLAHFADDDVVAEIAATVRRWPGQGQHKRAVAGLRVLGAIGSETSLRTLHAIAKKAEFKALKEEAGRQVEAVAERLGLTTEQLADRLVPDFGLDEEVSLVLDYGPRRFTVGFDEQLKPFVTAEDGRALKSLPRPGAQDDAETAKAAYERFSRLKKELAAVAKEQLRRLELAMVEGRTWTVPEFGEFFARHPVMRHLAARLVWLAETDGETTGFRLAEDRTVTDVEDRGWTLPDEALIRVAHPVALGDRLAAWEEVFTDYEILQPFPQLARPVMAFTDEESKTGRITRFDGATLKSGSVLGLARQGWHRGPLNGLWVEPGFHRPLPTGGFVVVRLDPGVEAYEGRVDAAELQTVVAVHLRATADYTASSEGAHPTEVDPIAASEALGALTRVTANV</sequence>
<dbReference type="Pfam" id="PF13569">
    <property type="entry name" value="DUF4132"/>
    <property type="match status" value="1"/>
</dbReference>
<name>A0A9W6GAB0_9ACTN</name>
<keyword evidence="3" id="KW-1185">Reference proteome</keyword>
<evidence type="ECO:0000313" key="2">
    <source>
        <dbReference type="EMBL" id="GLI43255.1"/>
    </source>
</evidence>
<gene>
    <name evidence="2" type="ORF">GALLR39Z86_31050</name>
</gene>
<accession>A0A9W6GAB0</accession>
<evidence type="ECO:0000313" key="3">
    <source>
        <dbReference type="Proteomes" id="UP001144313"/>
    </source>
</evidence>
<feature type="domain" description="DUF4132" evidence="1">
    <location>
        <begin position="890"/>
        <end position="1071"/>
    </location>
</feature>
<protein>
    <recommendedName>
        <fullName evidence="1">DUF4132 domain-containing protein</fullName>
    </recommendedName>
</protein>
<dbReference type="EMBL" id="BSDT01000001">
    <property type="protein sequence ID" value="GLI43255.1"/>
    <property type="molecule type" value="Genomic_DNA"/>
</dbReference>
<organism evidence="2 3">
    <name type="scientific">Glycomyces algeriensis</name>
    <dbReference type="NCBI Taxonomy" id="256037"/>
    <lineage>
        <taxon>Bacteria</taxon>
        <taxon>Bacillati</taxon>
        <taxon>Actinomycetota</taxon>
        <taxon>Actinomycetes</taxon>
        <taxon>Glycomycetales</taxon>
        <taxon>Glycomycetaceae</taxon>
        <taxon>Glycomyces</taxon>
    </lineage>
</organism>
<reference evidence="2" key="1">
    <citation type="submission" date="2022-12" db="EMBL/GenBank/DDBJ databases">
        <title>Reference genome sequencing for broad-spectrum identification of bacterial and archaeal isolates by mass spectrometry.</title>
        <authorList>
            <person name="Sekiguchi Y."/>
            <person name="Tourlousse D.M."/>
        </authorList>
    </citation>
    <scope>NUCLEOTIDE SEQUENCE</scope>
    <source>
        <strain evidence="2">LLR39Z86</strain>
    </source>
</reference>
<dbReference type="AlphaFoldDB" id="A0A9W6GAB0"/>